<dbReference type="InterPro" id="IPR036465">
    <property type="entry name" value="vWFA_dom_sf"/>
</dbReference>
<dbReference type="OrthoDB" id="64524at2157"/>
<dbReference type="Pfam" id="PF00092">
    <property type="entry name" value="VWA"/>
    <property type="match status" value="1"/>
</dbReference>
<dbReference type="SMART" id="SM00327">
    <property type="entry name" value="VWA"/>
    <property type="match status" value="1"/>
</dbReference>
<dbReference type="HOGENOM" id="CLU_598029_0_0_2"/>
<name>D7D8P2_STAHD</name>
<dbReference type="GeneID" id="9234323"/>
<evidence type="ECO:0000313" key="2">
    <source>
        <dbReference type="EMBL" id="ADI32138.1"/>
    </source>
</evidence>
<keyword evidence="3" id="KW-1185">Reference proteome</keyword>
<dbReference type="Proteomes" id="UP000002573">
    <property type="component" value="Chromosome"/>
</dbReference>
<dbReference type="KEGG" id="shc:Shell_1034"/>
<dbReference type="InterPro" id="IPR002035">
    <property type="entry name" value="VWF_A"/>
</dbReference>
<gene>
    <name evidence="2" type="ordered locus">Shell_1034</name>
</gene>
<dbReference type="PANTHER" id="PTHR36846:SF1">
    <property type="entry name" value="PROTEIN VIAA"/>
    <property type="match status" value="1"/>
</dbReference>
<proteinExistence type="predicted"/>
<dbReference type="PANTHER" id="PTHR36846">
    <property type="entry name" value="PROTEIN VIAA"/>
    <property type="match status" value="1"/>
</dbReference>
<dbReference type="AlphaFoldDB" id="D7D8P2"/>
<accession>D7D8P2</accession>
<evidence type="ECO:0000313" key="3">
    <source>
        <dbReference type="Proteomes" id="UP000002573"/>
    </source>
</evidence>
<dbReference type="SUPFAM" id="SSF53300">
    <property type="entry name" value="vWA-like"/>
    <property type="match status" value="1"/>
</dbReference>
<dbReference type="Gene3D" id="3.40.50.410">
    <property type="entry name" value="von Willebrand factor, type A domain"/>
    <property type="match status" value="1"/>
</dbReference>
<sequence>MNKSFNPKTKSIDKDELLGVLSSISYDDPVVKYRGSKVIKIAKLIAEKDLKIPLSLAIDIFYVFYLPMPILKPKDNISRNKRYHYKIIDSLLKSSFIHDIRSKTIVDGLMSSIAASIFISELKQLENERSYGNAASNRRGEEGGEEGEKAIRRNVEKAIANTMRDVENAKKLRMLIEGERPGTVSIMAYEEYGPELIRLARNVEVRKILEILTGMKPWNISIPERKQRFKHGELMSYELGKDIERIVPSTLALPDELFYLRFLENRLLLYQKMLSQGKGPLYVLLDKSGSMDGTKMTWAKAVALSLYMRAVREHREFYFRFFDSIPYPLAKISRRPRASNVLKLIDYIARVRGSGGTDISKAIITACNDIRTSSVRNTSDIILITDGVDRIAEQLVTYNLRKANTRLVAVMIMGDNRSLKNISTKYFTVSRFNTKNIIQIVEA</sequence>
<dbReference type="RefSeq" id="WP_013143336.1">
    <property type="nucleotide sequence ID" value="NC_014205.1"/>
</dbReference>
<evidence type="ECO:0000259" key="1">
    <source>
        <dbReference type="PROSITE" id="PS50234"/>
    </source>
</evidence>
<dbReference type="eggNOG" id="arCOG00442">
    <property type="taxonomic scope" value="Archaea"/>
</dbReference>
<protein>
    <submittedName>
        <fullName evidence="2">von Willebrand factor type A</fullName>
    </submittedName>
</protein>
<dbReference type="EMBL" id="CP002051">
    <property type="protein sequence ID" value="ADI32138.1"/>
    <property type="molecule type" value="Genomic_DNA"/>
</dbReference>
<dbReference type="GO" id="GO:0005829">
    <property type="term" value="C:cytosol"/>
    <property type="evidence" value="ECO:0007669"/>
    <property type="project" value="TreeGrafter"/>
</dbReference>
<organism evidence="2 3">
    <name type="scientific">Staphylothermus hellenicus (strain DSM 12710 / JCM 10830 / BK20S6-10-b1 / P8)</name>
    <dbReference type="NCBI Taxonomy" id="591019"/>
    <lineage>
        <taxon>Archaea</taxon>
        <taxon>Thermoproteota</taxon>
        <taxon>Thermoprotei</taxon>
        <taxon>Desulfurococcales</taxon>
        <taxon>Desulfurococcaceae</taxon>
        <taxon>Staphylothermus</taxon>
    </lineage>
</organism>
<dbReference type="PROSITE" id="PS50234">
    <property type="entry name" value="VWFA"/>
    <property type="match status" value="1"/>
</dbReference>
<feature type="domain" description="VWFA" evidence="1">
    <location>
        <begin position="280"/>
        <end position="443"/>
    </location>
</feature>
<reference evidence="3" key="1">
    <citation type="submission" date="2010-05" db="EMBL/GenBank/DDBJ databases">
        <title>Complete sequence of Staphylothermus hellenicus DSM 12710.</title>
        <authorList>
            <consortium name="US DOE Joint Genome Institute"/>
            <person name="Lucas S."/>
            <person name="Copeland A."/>
            <person name="Lapidus A."/>
            <person name="Cheng J.-F."/>
            <person name="Bruce D."/>
            <person name="Goodwin L."/>
            <person name="Pitluck S."/>
            <person name="Davenport K."/>
            <person name="Detter J.C."/>
            <person name="Han C."/>
            <person name="Tapia R."/>
            <person name="Larimer F."/>
            <person name="Land M."/>
            <person name="Hauser L."/>
            <person name="Kyrpides N."/>
            <person name="Mikhailova N."/>
            <person name="Anderson I.J."/>
            <person name="Woyke T."/>
        </authorList>
    </citation>
    <scope>NUCLEOTIDE SEQUENCE [LARGE SCALE GENOMIC DNA]</scope>
    <source>
        <strain evidence="3">DSM 12710 / JCM 10830 / BK20S6-10-b1 / P8</strain>
    </source>
</reference>
<reference evidence="2 3" key="2">
    <citation type="journal article" date="2011" name="Stand. Genomic Sci.">
        <title>Complete genome sequence of Staphylothermus hellenicus P8.</title>
        <authorList>
            <person name="Anderson I."/>
            <person name="Wirth R."/>
            <person name="Lucas S."/>
            <person name="Copeland A."/>
            <person name="Lapidus A."/>
            <person name="Cheng J.F."/>
            <person name="Goodwin L."/>
            <person name="Pitluck S."/>
            <person name="Davenport K."/>
            <person name="Detter J.C."/>
            <person name="Han C."/>
            <person name="Tapia R."/>
            <person name="Land M."/>
            <person name="Hauser L."/>
            <person name="Pati A."/>
            <person name="Mikhailova N."/>
            <person name="Woyke T."/>
            <person name="Klenk H.P."/>
            <person name="Kyrpides N."/>
            <person name="Ivanova N."/>
        </authorList>
    </citation>
    <scope>NUCLEOTIDE SEQUENCE [LARGE SCALE GENOMIC DNA]</scope>
    <source>
        <strain evidence="3">DSM 12710 / JCM 10830 / BK20S6-10-b1 / P8</strain>
    </source>
</reference>
<dbReference type="STRING" id="591019.Shell_1034"/>